<proteinExistence type="predicted"/>
<dbReference type="RefSeq" id="WP_380083329.1">
    <property type="nucleotide sequence ID" value="NZ_JBHSWD010000001.1"/>
</dbReference>
<keyword evidence="4" id="KW-1185">Reference proteome</keyword>
<evidence type="ECO:0000256" key="1">
    <source>
        <dbReference type="SAM" id="MobiDB-lite"/>
    </source>
</evidence>
<reference evidence="4" key="1">
    <citation type="journal article" date="2019" name="Int. J. Syst. Evol. Microbiol.">
        <title>The Global Catalogue of Microorganisms (GCM) 10K type strain sequencing project: providing services to taxonomists for standard genome sequencing and annotation.</title>
        <authorList>
            <consortium name="The Broad Institute Genomics Platform"/>
            <consortium name="The Broad Institute Genome Sequencing Center for Infectious Disease"/>
            <person name="Wu L."/>
            <person name="Ma J."/>
        </authorList>
    </citation>
    <scope>NUCLEOTIDE SEQUENCE [LARGE SCALE GENOMIC DNA]</scope>
    <source>
        <strain evidence="4">CGMCC 1.15772</strain>
    </source>
</reference>
<dbReference type="Proteomes" id="UP001596297">
    <property type="component" value="Unassembled WGS sequence"/>
</dbReference>
<evidence type="ECO:0000256" key="2">
    <source>
        <dbReference type="SAM" id="Phobius"/>
    </source>
</evidence>
<feature type="region of interest" description="Disordered" evidence="1">
    <location>
        <begin position="192"/>
        <end position="213"/>
    </location>
</feature>
<dbReference type="EMBL" id="JBHSWD010000001">
    <property type="protein sequence ID" value="MFC6592310.1"/>
    <property type="molecule type" value="Genomic_DNA"/>
</dbReference>
<evidence type="ECO:0000313" key="3">
    <source>
        <dbReference type="EMBL" id="MFC6592310.1"/>
    </source>
</evidence>
<feature type="transmembrane region" description="Helical" evidence="2">
    <location>
        <begin position="76"/>
        <end position="98"/>
    </location>
</feature>
<keyword evidence="2" id="KW-1133">Transmembrane helix</keyword>
<accession>A0ABW1YGQ9</accession>
<comment type="caution">
    <text evidence="3">The sequence shown here is derived from an EMBL/GenBank/DDBJ whole genome shotgun (WGS) entry which is preliminary data.</text>
</comment>
<evidence type="ECO:0000313" key="4">
    <source>
        <dbReference type="Proteomes" id="UP001596297"/>
    </source>
</evidence>
<dbReference type="Pfam" id="PF07332">
    <property type="entry name" value="Phage_holin_3_6"/>
    <property type="match status" value="1"/>
</dbReference>
<gene>
    <name evidence="3" type="ORF">ACFP81_10095</name>
</gene>
<keyword evidence="2" id="KW-0472">Membrane</keyword>
<protein>
    <submittedName>
        <fullName evidence="3">Phage holin family protein</fullName>
    </submittedName>
</protein>
<organism evidence="3 4">
    <name type="scientific">Deinococcus lacus</name>
    <dbReference type="NCBI Taxonomy" id="392561"/>
    <lineage>
        <taxon>Bacteria</taxon>
        <taxon>Thermotogati</taxon>
        <taxon>Deinococcota</taxon>
        <taxon>Deinococci</taxon>
        <taxon>Deinococcales</taxon>
        <taxon>Deinococcaceae</taxon>
        <taxon>Deinococcus</taxon>
    </lineage>
</organism>
<name>A0ABW1YGQ9_9DEIO</name>
<keyword evidence="2" id="KW-0812">Transmembrane</keyword>
<sequence length="240" mass="25046">MQEERKTSMGSAIVDVFDAGVTLAKAEINALFRKVSELAKAKGLGVVLLLASLVPLSLAAIFFILTLYFGLVALGLPWWGAALVMTLASLALTAALVYMGMGKLSEELPARDRALSDDERLEAEYLAERRRSAEAGVPQGAVIVTGTGATAQTVAPVYTPAQTGSAVTVVTADPTVRVVEVEEGAYTHAVSGHVTHHGGGHGHGEHDPNLQNPQVIEGAEGISVSTQPTYAEDMKRGGTA</sequence>
<feature type="transmembrane region" description="Helical" evidence="2">
    <location>
        <begin position="43"/>
        <end position="70"/>
    </location>
</feature>
<dbReference type="InterPro" id="IPR009937">
    <property type="entry name" value="Phage_holin_3_6"/>
</dbReference>